<name>A0A0M5TIF2_9NOSO</name>
<dbReference type="RefSeq" id="WP_062287004.1">
    <property type="nucleotide sequence ID" value="NZ_CP012036.1"/>
</dbReference>
<dbReference type="PATRIC" id="fig|224013.5.peg.71"/>
<organism evidence="1 2">
    <name type="scientific">Nostoc piscinale CENA21</name>
    <dbReference type="NCBI Taxonomy" id="224013"/>
    <lineage>
        <taxon>Bacteria</taxon>
        <taxon>Bacillati</taxon>
        <taxon>Cyanobacteriota</taxon>
        <taxon>Cyanophyceae</taxon>
        <taxon>Nostocales</taxon>
        <taxon>Nostocaceae</taxon>
        <taxon>Nostoc</taxon>
    </lineage>
</organism>
<dbReference type="Proteomes" id="UP000062645">
    <property type="component" value="Chromosome"/>
</dbReference>
<dbReference type="KEGG" id="npz:ACX27_00315"/>
<protein>
    <submittedName>
        <fullName evidence="1">Uncharacterized protein</fullName>
    </submittedName>
</protein>
<gene>
    <name evidence="1" type="ORF">ACX27_00315</name>
</gene>
<accession>A0A0M5TIF2</accession>
<sequence>MKLFTRDRLKILKNLYIQGLILPKNVHLERNTQLLQSKNLAARFPKIPHLLGWLTGKYPSSLEEVRYVYH</sequence>
<dbReference type="OrthoDB" id="9947234at2"/>
<proteinExistence type="predicted"/>
<dbReference type="EMBL" id="CP012036">
    <property type="protein sequence ID" value="ALF51638.1"/>
    <property type="molecule type" value="Genomic_DNA"/>
</dbReference>
<evidence type="ECO:0000313" key="2">
    <source>
        <dbReference type="Proteomes" id="UP000062645"/>
    </source>
</evidence>
<evidence type="ECO:0000313" key="1">
    <source>
        <dbReference type="EMBL" id="ALF51638.1"/>
    </source>
</evidence>
<keyword evidence="2" id="KW-1185">Reference proteome</keyword>
<reference evidence="1 2" key="2">
    <citation type="journal article" date="2016" name="Genome Announc.">
        <title>Draft Genome Sequence of the N2-Fixing Cyanobacterium Nostoc piscinale CENA21, Isolated from the Brazilian Amazon Floodplain.</title>
        <authorList>
            <person name="Leao T."/>
            <person name="Guimaraes P.I."/>
            <person name="de Melo A.G."/>
            <person name="Ramos R.T."/>
            <person name="Leao P.N."/>
            <person name="Silva A."/>
            <person name="Fiore M.F."/>
            <person name="Schneider M.P."/>
        </authorList>
    </citation>
    <scope>NUCLEOTIDE SEQUENCE [LARGE SCALE GENOMIC DNA]</scope>
    <source>
        <strain evidence="1 2">CENA21</strain>
    </source>
</reference>
<reference evidence="2" key="1">
    <citation type="submission" date="2015-07" db="EMBL/GenBank/DDBJ databases">
        <title>Genome Of Nitrogen-Fixing Cyanobacterium Nostoc piscinale CENA21 From Solimoes/Amazon River Floodplain Sediments And Comparative Genomics To Uncover Biosynthetic Natural Products Potential.</title>
        <authorList>
            <person name="Leao T.F."/>
            <person name="Leao P.N."/>
            <person name="Guimaraes P.I."/>
            <person name="de Melo A.G.C."/>
            <person name="Ramos R.T.J."/>
            <person name="Silva A."/>
            <person name="Fiore M.F."/>
            <person name="Schneider M.P.C."/>
        </authorList>
    </citation>
    <scope>NUCLEOTIDE SEQUENCE [LARGE SCALE GENOMIC DNA]</scope>
    <source>
        <strain evidence="2">CENA21</strain>
    </source>
</reference>
<dbReference type="AlphaFoldDB" id="A0A0M5TIF2"/>